<dbReference type="PANTHER" id="PTHR46609:SF8">
    <property type="entry name" value="YQAJ VIRAL RECOMBINASE DOMAIN-CONTAINING PROTEIN"/>
    <property type="match status" value="1"/>
</dbReference>
<keyword evidence="3" id="KW-0378">Hydrolase</keyword>
<dbReference type="InterPro" id="IPR011335">
    <property type="entry name" value="Restrct_endonuc-II-like"/>
</dbReference>
<evidence type="ECO:0000256" key="2">
    <source>
        <dbReference type="ARBA" id="ARBA00022759"/>
    </source>
</evidence>
<proteinExistence type="predicted"/>
<evidence type="ECO:0000313" key="5">
    <source>
        <dbReference type="EMBL" id="AUF81982.1"/>
    </source>
</evidence>
<dbReference type="EMBL" id="MF974563">
    <property type="protein sequence ID" value="AUF81982.1"/>
    <property type="molecule type" value="Genomic_DNA"/>
</dbReference>
<organismHost>
    <name type="scientific">Tortricidae</name>
    <dbReference type="NCBI Taxonomy" id="7139"/>
</organismHost>
<name>A0A2H4ZK95_GVCL</name>
<dbReference type="GO" id="GO:0004527">
    <property type="term" value="F:exonuclease activity"/>
    <property type="evidence" value="ECO:0007669"/>
    <property type="project" value="UniProtKB-KW"/>
</dbReference>
<dbReference type="InterPro" id="IPR051703">
    <property type="entry name" value="NF-kappa-B_Signaling_Reg"/>
</dbReference>
<evidence type="ECO:0000256" key="3">
    <source>
        <dbReference type="ARBA" id="ARBA00022801"/>
    </source>
</evidence>
<dbReference type="Gene3D" id="1.10.1170.10">
    <property type="entry name" value="Inhibitor Of Apoptosis Protein (2mihbC-IAP-1), Chain A"/>
    <property type="match status" value="1"/>
</dbReference>
<dbReference type="Gene3D" id="3.90.320.10">
    <property type="match status" value="1"/>
</dbReference>
<evidence type="ECO:0000256" key="1">
    <source>
        <dbReference type="ARBA" id="ARBA00022722"/>
    </source>
</evidence>
<reference evidence="5" key="1">
    <citation type="journal article" date="2017" name="Int. J. Mol. Sci.">
        <title>Genome Analysis and Genetic Stability of the Cryptophlebia leucotreta Granulovirus (CrleGV-SA) after 15 Years of Commercial Use as a Biopesticide.</title>
        <authorList>
            <person name="van der Merwe M."/>
            <person name="Jukes M.D."/>
            <person name="Rabalski L."/>
            <person name="Knox C."/>
            <person name="Opoku-Debrah J.K."/>
            <person name="Moore S.D."/>
            <person name="Krejmer-Rabalska M."/>
            <person name="Szewczyk B."/>
            <person name="Hill M.P."/>
        </authorList>
    </citation>
    <scope>NUCLEOTIDE SEQUENCE</scope>
    <source>
        <strain evidence="5">CrleGV-SA</strain>
    </source>
</reference>
<protein>
    <submittedName>
        <fullName evidence="5">Alk-exo</fullName>
    </submittedName>
</protein>
<dbReference type="InterPro" id="IPR011604">
    <property type="entry name" value="PDDEXK-like_dom_sf"/>
</dbReference>
<keyword evidence="1" id="KW-0540">Nuclease</keyword>
<dbReference type="SUPFAM" id="SSF57924">
    <property type="entry name" value="Inhibitor of apoptosis (IAP) repeat"/>
    <property type="match status" value="1"/>
</dbReference>
<evidence type="ECO:0000256" key="4">
    <source>
        <dbReference type="ARBA" id="ARBA00022839"/>
    </source>
</evidence>
<dbReference type="GO" id="GO:0004519">
    <property type="term" value="F:endonuclease activity"/>
    <property type="evidence" value="ECO:0007669"/>
    <property type="project" value="UniProtKB-KW"/>
</dbReference>
<keyword evidence="2" id="KW-0255">Endonuclease</keyword>
<dbReference type="SUPFAM" id="SSF52980">
    <property type="entry name" value="Restriction endonuclease-like"/>
    <property type="match status" value="1"/>
</dbReference>
<organism evidence="5">
    <name type="scientific">Cryptophlebia leucotreta granulosis virus</name>
    <name type="common">ClGV</name>
    <name type="synonym">Cryptophlebia leucotreta granulovirus</name>
    <dbReference type="NCBI Taxonomy" id="35254"/>
    <lineage>
        <taxon>Viruses</taxon>
        <taxon>Viruses incertae sedis</taxon>
        <taxon>Naldaviricetes</taxon>
        <taxon>Lefavirales</taxon>
        <taxon>Baculoviridae</taxon>
        <taxon>Betabaculovirus</taxon>
        <taxon>Betabaculovirus cryleucotretae</taxon>
    </lineage>
</organism>
<dbReference type="Pfam" id="PF01771">
    <property type="entry name" value="Viral_alk_exo"/>
    <property type="match status" value="1"/>
</dbReference>
<accession>A0A2H4ZK95</accession>
<keyword evidence="4" id="KW-0269">Exonuclease</keyword>
<dbReference type="PANTHER" id="PTHR46609">
    <property type="entry name" value="EXONUCLEASE, PHAGE-TYPE/RECB, C-TERMINAL DOMAIN-CONTAINING PROTEIN"/>
    <property type="match status" value="1"/>
</dbReference>
<sequence>MAYELAVAEGNMTDLQLEFAKKFSLQNYVKTLTLEHRNSKEEILKLEESTRGQSDNLLWKLLRVNRDTASGCSSYCGNNNPAMQYGIKQEKILKEDKLIIDTVKDRIEKKLKKKIIEEVLDCGLFLSTIGLCSASPDAYFILENGELVVLEIKCPYNYRNESFKSVIQQLGSKRKRIAHTALKRVSDDPLIIHIEQRNNHYRQIQSQLYVTGAVMAVYLVKFSDKCDIHLVERNESYIKELADKERFRLNMIIKENNRNKKFTLEVHRLDSFKNSGYDEEIVKQLAKNGLYCWCGNVICFFCGQHFEINEKTIQQILNEHDNENCDKSDNCSMTNVYNKRYLNIFDRINNLNESQTLSLSEIRDLAKKGYYNDGNKFVLYCCGGEKLHSNECHKA</sequence>
<dbReference type="InterPro" id="IPR034720">
    <property type="entry name" value="Viral_alk_exo"/>
</dbReference>